<dbReference type="AlphaFoldDB" id="A0A930N141"/>
<organism evidence="1 2">
    <name type="scientific">Prevotella aurantiaca</name>
    <dbReference type="NCBI Taxonomy" id="596085"/>
    <lineage>
        <taxon>Bacteria</taxon>
        <taxon>Pseudomonadati</taxon>
        <taxon>Bacteroidota</taxon>
        <taxon>Bacteroidia</taxon>
        <taxon>Bacteroidales</taxon>
        <taxon>Prevotellaceae</taxon>
        <taxon>Prevotella</taxon>
    </lineage>
</organism>
<evidence type="ECO:0000313" key="2">
    <source>
        <dbReference type="Proteomes" id="UP000771736"/>
    </source>
</evidence>
<protein>
    <submittedName>
        <fullName evidence="1">Uncharacterized protein</fullName>
    </submittedName>
</protein>
<dbReference type="RefSeq" id="WP_273159306.1">
    <property type="nucleotide sequence ID" value="NZ_JABZSJ010000020.1"/>
</dbReference>
<proteinExistence type="predicted"/>
<gene>
    <name evidence="1" type="ORF">HXN26_05120</name>
</gene>
<evidence type="ECO:0000313" key="1">
    <source>
        <dbReference type="EMBL" id="MBF1384222.1"/>
    </source>
</evidence>
<sequence length="286" mass="32529">MYEKKRINQLEGRPNYAERLNCIFHGEDKKKIMNQLIPRVMQTGRLFAVKDNVQVDGKVCNISAYYSPEPYIALQLTCKEVDGSNLIHSFQPSALGGARLEITITNIQEYESGFEAVITGELKNGALTISFFDTNYFEHKDEIKIGDKREFLIAAYAYEADVKELEINFIKVERAVREEMSKLTNVDIKDIPSEIDMSKTIMFVQYDKEAPEDGEFISTVTGDVDIVQVAGRSLYNILITLWQDPNDAMNAVVVPLFARTLFFDKKPKLGDPINGAIWLLGRTRDH</sequence>
<reference evidence="1" key="1">
    <citation type="submission" date="2020-04" db="EMBL/GenBank/DDBJ databases">
        <title>Deep metagenomics examines the oral microbiome during advanced dental caries in children, revealing novel taxa and co-occurrences with host molecules.</title>
        <authorList>
            <person name="Baker J.L."/>
            <person name="Morton J.T."/>
            <person name="Dinis M."/>
            <person name="Alvarez R."/>
            <person name="Tran N.C."/>
            <person name="Knight R."/>
            <person name="Edlund A."/>
        </authorList>
    </citation>
    <scope>NUCLEOTIDE SEQUENCE</scope>
    <source>
        <strain evidence="1">JCVI_44_bin.5</strain>
    </source>
</reference>
<dbReference type="EMBL" id="JABZSJ010000020">
    <property type="protein sequence ID" value="MBF1384222.1"/>
    <property type="molecule type" value="Genomic_DNA"/>
</dbReference>
<comment type="caution">
    <text evidence="1">The sequence shown here is derived from an EMBL/GenBank/DDBJ whole genome shotgun (WGS) entry which is preliminary data.</text>
</comment>
<name>A0A930N141_9BACT</name>
<accession>A0A930N141</accession>
<dbReference type="Proteomes" id="UP000771736">
    <property type="component" value="Unassembled WGS sequence"/>
</dbReference>